<feature type="compositionally biased region" description="Polar residues" evidence="5">
    <location>
        <begin position="537"/>
        <end position="548"/>
    </location>
</feature>
<dbReference type="Pfam" id="PF15453">
    <property type="entry name" value="Pilt"/>
    <property type="match status" value="2"/>
</dbReference>
<dbReference type="GO" id="GO:0005886">
    <property type="term" value="C:plasma membrane"/>
    <property type="evidence" value="ECO:0007669"/>
    <property type="project" value="Ensembl"/>
</dbReference>
<feature type="compositionally biased region" description="Pro residues" evidence="5">
    <location>
        <begin position="267"/>
        <end position="276"/>
    </location>
</feature>
<dbReference type="GO" id="GO:0005802">
    <property type="term" value="C:trans-Golgi network"/>
    <property type="evidence" value="ECO:0007669"/>
    <property type="project" value="Ensembl"/>
</dbReference>
<protein>
    <submittedName>
        <fullName evidence="7">Tight junction associated protein 1</fullName>
    </submittedName>
</protein>
<dbReference type="Proteomes" id="UP000694540">
    <property type="component" value="Unplaced"/>
</dbReference>
<feature type="coiled-coil region" evidence="4">
    <location>
        <begin position="42"/>
        <end position="161"/>
    </location>
</feature>
<feature type="compositionally biased region" description="Basic residues" evidence="5">
    <location>
        <begin position="521"/>
        <end position="533"/>
    </location>
</feature>
<dbReference type="AlphaFoldDB" id="A0A8C3X8L7"/>
<evidence type="ECO:0000256" key="4">
    <source>
        <dbReference type="SAM" id="Coils"/>
    </source>
</evidence>
<gene>
    <name evidence="7" type="primary">TJAP1</name>
</gene>
<dbReference type="InterPro" id="IPR043441">
    <property type="entry name" value="Tjap1/BEGAIN"/>
</dbReference>
<dbReference type="InterPro" id="IPR043470">
    <property type="entry name" value="Tjap1_dom"/>
</dbReference>
<dbReference type="GeneTree" id="ENSGT00940000161543"/>
<feature type="compositionally biased region" description="Basic and acidic residues" evidence="5">
    <location>
        <begin position="14"/>
        <end position="23"/>
    </location>
</feature>
<dbReference type="PANTHER" id="PTHR28664">
    <property type="entry name" value="TIGHT JUNCTION-ASSOCIATED PROTEIN 1"/>
    <property type="match status" value="1"/>
</dbReference>
<evidence type="ECO:0000313" key="8">
    <source>
        <dbReference type="Proteomes" id="UP000694540"/>
    </source>
</evidence>
<feature type="region of interest" description="Disordered" evidence="5">
    <location>
        <begin position="254"/>
        <end position="318"/>
    </location>
</feature>
<evidence type="ECO:0000256" key="3">
    <source>
        <dbReference type="ARBA" id="ARBA00023136"/>
    </source>
</evidence>
<feature type="domain" description="Tight junction-associated protein 1" evidence="6">
    <location>
        <begin position="464"/>
        <end position="547"/>
    </location>
</feature>
<keyword evidence="4" id="KW-0175">Coiled coil</keyword>
<sequence>MTSAAPAKKPYRKAPPEHRELRPEAPGSRLEQEEPLTDAERMKLLQQENEELRRRLASATRRTEALERELEIGQDCLELELGQSREELDKFKDKFRRLQNSYTASQRANQELEDKLHTLIKKAEMDRKTLDWEIVELTNKLLDARNTINKLEELNERYRLDCNLAVQLLKCNKSHFRNHKFADLPCELQDMVRKHLHSGQEAAGPGPAPSLAPGAVVPTSVIARVLEKPESLLLNSAQSGSAGRPLAEDVFVHVDMSGGDPGDLASPPGPGSPTPQPNGECRSLGTAGGSPEEELPLPAFEKLSPYPTPSPPHPLYPGRKVIEFSEDRVRIPRNSPLPNCTYATRQAISLSLVEEGGERTRPSPVPSSPASAQASPQHQPSLGPLAPSAPASSASSEEDLLASWQRAFVDRTPPPATVAQRTAFGRDALPELQRHFALSPTGGDEVQAPCSPPGESGLLLPAEAAPSFPREEDEEELNLPISPEEERQSLLPSDSGPEEGPGTPRPEGRPWALPSSSRPQRSPKRMGVHHLHRKDSLTQAQEQGNLLN</sequence>
<dbReference type="GO" id="GO:0005768">
    <property type="term" value="C:endosome"/>
    <property type="evidence" value="ECO:0007669"/>
    <property type="project" value="Ensembl"/>
</dbReference>
<reference evidence="7" key="1">
    <citation type="submission" date="2025-08" db="UniProtKB">
        <authorList>
            <consortium name="Ensembl"/>
        </authorList>
    </citation>
    <scope>IDENTIFICATION</scope>
</reference>
<feature type="region of interest" description="Disordered" evidence="5">
    <location>
        <begin position="355"/>
        <end position="548"/>
    </location>
</feature>
<dbReference type="GO" id="GO:0007030">
    <property type="term" value="P:Golgi organization"/>
    <property type="evidence" value="ECO:0007669"/>
    <property type="project" value="Ensembl"/>
</dbReference>
<reference evidence="7" key="2">
    <citation type="submission" date="2025-09" db="UniProtKB">
        <authorList>
            <consortium name="Ensembl"/>
        </authorList>
    </citation>
    <scope>IDENTIFICATION</scope>
</reference>
<organism evidence="7 8">
    <name type="scientific">Catagonus wagneri</name>
    <name type="common">Chacoan peccary</name>
    <dbReference type="NCBI Taxonomy" id="51154"/>
    <lineage>
        <taxon>Eukaryota</taxon>
        <taxon>Metazoa</taxon>
        <taxon>Chordata</taxon>
        <taxon>Craniata</taxon>
        <taxon>Vertebrata</taxon>
        <taxon>Euteleostomi</taxon>
        <taxon>Mammalia</taxon>
        <taxon>Eutheria</taxon>
        <taxon>Laurasiatheria</taxon>
        <taxon>Artiodactyla</taxon>
        <taxon>Suina</taxon>
        <taxon>Tayassuidae</taxon>
        <taxon>Catagonus</taxon>
    </lineage>
</organism>
<evidence type="ECO:0000313" key="7">
    <source>
        <dbReference type="Ensembl" id="ENSCWAP00000020935.1"/>
    </source>
</evidence>
<keyword evidence="2" id="KW-0597">Phosphoprotein</keyword>
<feature type="region of interest" description="Disordered" evidence="5">
    <location>
        <begin position="1"/>
        <end position="39"/>
    </location>
</feature>
<evidence type="ECO:0000256" key="1">
    <source>
        <dbReference type="ARBA" id="ARBA00004170"/>
    </source>
</evidence>
<accession>A0A8C3X8L7</accession>
<name>A0A8C3X8L7_9CETA</name>
<keyword evidence="8" id="KW-1185">Reference proteome</keyword>
<feature type="compositionally biased region" description="Pro residues" evidence="5">
    <location>
        <begin position="306"/>
        <end position="315"/>
    </location>
</feature>
<evidence type="ECO:0000259" key="6">
    <source>
        <dbReference type="Pfam" id="PF15453"/>
    </source>
</evidence>
<dbReference type="PANTHER" id="PTHR28664:SF3">
    <property type="entry name" value="TIGHT JUNCTION-ASSOCIATED PROTEIN 1"/>
    <property type="match status" value="1"/>
</dbReference>
<comment type="subcellular location">
    <subcellularLocation>
        <location evidence="1">Membrane</location>
        <topology evidence="1">Peripheral membrane protein</topology>
    </subcellularLocation>
</comment>
<feature type="compositionally biased region" description="Low complexity" evidence="5">
    <location>
        <begin position="368"/>
        <end position="395"/>
    </location>
</feature>
<evidence type="ECO:0000256" key="5">
    <source>
        <dbReference type="SAM" id="MobiDB-lite"/>
    </source>
</evidence>
<proteinExistence type="predicted"/>
<dbReference type="Ensembl" id="ENSCWAT00000022701.1">
    <property type="protein sequence ID" value="ENSCWAP00000020935.1"/>
    <property type="gene ID" value="ENSCWAG00000015999.1"/>
</dbReference>
<keyword evidence="3" id="KW-0472">Membrane</keyword>
<feature type="domain" description="Tight junction-associated protein 1" evidence="6">
    <location>
        <begin position="275"/>
        <end position="438"/>
    </location>
</feature>
<evidence type="ECO:0000256" key="2">
    <source>
        <dbReference type="ARBA" id="ARBA00022553"/>
    </source>
</evidence>